<feature type="region of interest" description="Disordered" evidence="2">
    <location>
        <begin position="1"/>
        <end position="60"/>
    </location>
</feature>
<name>A0AAJ0XAY6_9GAMM</name>
<dbReference type="InterPro" id="IPR011042">
    <property type="entry name" value="6-blade_b-propeller_TolB-like"/>
</dbReference>
<dbReference type="InterPro" id="IPR029058">
    <property type="entry name" value="AB_hydrolase_fold"/>
</dbReference>
<reference evidence="4" key="2">
    <citation type="journal article" date="2020" name="Microorganisms">
        <title>Osmotic Adaptation and Compatible Solute Biosynthesis of Phototrophic Bacteria as Revealed from Genome Analyses.</title>
        <authorList>
            <person name="Imhoff J.F."/>
            <person name="Rahn T."/>
            <person name="Kunzel S."/>
            <person name="Keller A."/>
            <person name="Neulinger S.C."/>
        </authorList>
    </citation>
    <scope>NUCLEOTIDE SEQUENCE</scope>
    <source>
        <strain evidence="4">DSM 11080</strain>
    </source>
</reference>
<reference evidence="4" key="1">
    <citation type="submission" date="2017-08" db="EMBL/GenBank/DDBJ databases">
        <authorList>
            <person name="Imhoff J.F."/>
            <person name="Rahn T."/>
            <person name="Kuenzel S."/>
            <person name="Neulinger S.C."/>
        </authorList>
    </citation>
    <scope>NUCLEOTIDE SEQUENCE</scope>
    <source>
        <strain evidence="4">DSM 11080</strain>
    </source>
</reference>
<evidence type="ECO:0000313" key="4">
    <source>
        <dbReference type="EMBL" id="MBK1705605.1"/>
    </source>
</evidence>
<proteinExistence type="predicted"/>
<protein>
    <recommendedName>
        <fullName evidence="3">Peptidase S9 prolyl oligopeptidase catalytic domain-containing protein</fullName>
    </recommendedName>
</protein>
<gene>
    <name evidence="4" type="ORF">CKO40_13835</name>
</gene>
<evidence type="ECO:0000259" key="3">
    <source>
        <dbReference type="Pfam" id="PF00326"/>
    </source>
</evidence>
<feature type="domain" description="Peptidase S9 prolyl oligopeptidase catalytic" evidence="3">
    <location>
        <begin position="452"/>
        <end position="666"/>
    </location>
</feature>
<evidence type="ECO:0000256" key="2">
    <source>
        <dbReference type="SAM" id="MobiDB-lite"/>
    </source>
</evidence>
<dbReference type="PANTHER" id="PTHR42776:SF27">
    <property type="entry name" value="DIPEPTIDYL PEPTIDASE FAMILY MEMBER 6"/>
    <property type="match status" value="1"/>
</dbReference>
<dbReference type="Gene3D" id="3.40.50.1820">
    <property type="entry name" value="alpha/beta hydrolase"/>
    <property type="match status" value="1"/>
</dbReference>
<dbReference type="Gene3D" id="2.120.10.30">
    <property type="entry name" value="TolB, C-terminal domain"/>
    <property type="match status" value="1"/>
</dbReference>
<organism evidence="4 5">
    <name type="scientific">Halochromatium glycolicum</name>
    <dbReference type="NCBI Taxonomy" id="85075"/>
    <lineage>
        <taxon>Bacteria</taxon>
        <taxon>Pseudomonadati</taxon>
        <taxon>Pseudomonadota</taxon>
        <taxon>Gammaproteobacteria</taxon>
        <taxon>Chromatiales</taxon>
        <taxon>Chromatiaceae</taxon>
        <taxon>Halochromatium</taxon>
    </lineage>
</organism>
<dbReference type="GO" id="GO:0004252">
    <property type="term" value="F:serine-type endopeptidase activity"/>
    <property type="evidence" value="ECO:0007669"/>
    <property type="project" value="TreeGrafter"/>
</dbReference>
<dbReference type="EMBL" id="NRSJ01000025">
    <property type="protein sequence ID" value="MBK1705605.1"/>
    <property type="molecule type" value="Genomic_DNA"/>
</dbReference>
<keyword evidence="5" id="KW-1185">Reference proteome</keyword>
<accession>A0AAJ0XAY6</accession>
<dbReference type="Pfam" id="PF00326">
    <property type="entry name" value="Peptidase_S9"/>
    <property type="match status" value="1"/>
</dbReference>
<dbReference type="SUPFAM" id="SSF82171">
    <property type="entry name" value="DPP6 N-terminal domain-like"/>
    <property type="match status" value="2"/>
</dbReference>
<evidence type="ECO:0000313" key="5">
    <source>
        <dbReference type="Proteomes" id="UP001296776"/>
    </source>
</evidence>
<dbReference type="InterPro" id="IPR001375">
    <property type="entry name" value="Peptidase_S9_cat"/>
</dbReference>
<keyword evidence="1" id="KW-0378">Hydrolase</keyword>
<dbReference type="Proteomes" id="UP001296776">
    <property type="component" value="Unassembled WGS sequence"/>
</dbReference>
<comment type="caution">
    <text evidence="4">The sequence shown here is derived from an EMBL/GenBank/DDBJ whole genome shotgun (WGS) entry which is preliminary data.</text>
</comment>
<dbReference type="GO" id="GO:0006508">
    <property type="term" value="P:proteolysis"/>
    <property type="evidence" value="ECO:0007669"/>
    <property type="project" value="InterPro"/>
</dbReference>
<sequence length="682" mass="74745">MTITALGFATESSPESADGGGHVTIGSTPADASSRAQARAQEAPAARATGPAGSSQELPPLIPREVLFGNPTRTQAQLSPDGAQLSWLAPSADGVLNVWVQPADRSREPRQITDDRKRGIRRYGWSEDGSQVLYLQDVGGDENWHLYATPLDGGKTRDLTPFEGVRAQNLMTDPEHPNELLVGLNRRDPSVFDLYRIRLDSGEVTLDTENPGDVVSWLTDPDFRIRAAEAMDPTSGDSIVRVRADEDQPWRELVRFPFGENGGALDFDADGDKLYLTSSLGSDTTRLLLMDIESGEVSDTLAVHDKADVGAVMMHPTAHRVQAVEFDYLQPEWEVLDPAIADDLAFLEEQTTGSLSVVSRTLADERWIIADQPDDGPVTYSLYEREPRRLETLFVTRPELLDYELAAMQPRLIEARDGLTLPAYLTLPPGIAPEALPMVLLVHGGPWARDDWGYDAQAQWLANRGYAVLQVNFRGSTGFGKAFLNAGNGEWGVGAMQHDLTDAVRWAIEQGLADPERVCIYGGSYGGYATLAGLTFTPELYACGVDIVGPSNIQTLFASIPPYWAPMKRQLVKRVGDVENDAELNRRISPLFHAEQIQAPLMVLQGANDPRVKIAEADQIVNAMRDKDLPVTYIVFPDEGHGFARPENRLDANARIEQFLAEQLGGRAEPLTPIEGSSAEVR</sequence>
<evidence type="ECO:0000256" key="1">
    <source>
        <dbReference type="ARBA" id="ARBA00022801"/>
    </source>
</evidence>
<feature type="compositionally biased region" description="Low complexity" evidence="2">
    <location>
        <begin position="29"/>
        <end position="54"/>
    </location>
</feature>
<dbReference type="SUPFAM" id="SSF53474">
    <property type="entry name" value="alpha/beta-Hydrolases"/>
    <property type="match status" value="1"/>
</dbReference>
<dbReference type="PANTHER" id="PTHR42776">
    <property type="entry name" value="SERINE PEPTIDASE S9 FAMILY MEMBER"/>
    <property type="match status" value="1"/>
</dbReference>
<dbReference type="AlphaFoldDB" id="A0AAJ0XAY6"/>